<dbReference type="InterPro" id="IPR036942">
    <property type="entry name" value="Beta-barrel_TonB_sf"/>
</dbReference>
<evidence type="ECO:0000256" key="6">
    <source>
        <dbReference type="ARBA" id="ARBA00023077"/>
    </source>
</evidence>
<dbReference type="GO" id="GO:0015344">
    <property type="term" value="F:siderophore uptake transmembrane transporter activity"/>
    <property type="evidence" value="ECO:0007669"/>
    <property type="project" value="TreeGrafter"/>
</dbReference>
<keyword evidence="6 11" id="KW-0798">TonB box</keyword>
<keyword evidence="4 10" id="KW-0812">Transmembrane</keyword>
<evidence type="ECO:0000256" key="7">
    <source>
        <dbReference type="ARBA" id="ARBA00023136"/>
    </source>
</evidence>
<feature type="signal peptide" evidence="12">
    <location>
        <begin position="1"/>
        <end position="21"/>
    </location>
</feature>
<accession>A0A948W7X4</accession>
<comment type="caution">
    <text evidence="15">The sequence shown here is derived from an EMBL/GenBank/DDBJ whole genome shotgun (WGS) entry which is preliminary data.</text>
</comment>
<sequence>MLRLIVCTIWISLIACGAAWAQEPESPESLKVYAVSEIAVHALRPIATAGGSSAVEAQVDSLPVPAAATVEEVLRELPFLHVRTNSRGEAEISARGSESRQVAVLVDGVPITLAWDARADVSVIPATALQDVIFTRGLSSMLFGPNVLGGIVEVRVGQFPNQMTERRLQITMGADDVGSVGTTVTTSAPVKMGSGTASARAGVGFRRTPGDPLAGGVNEPLDTDDHLRLNTDAENINGFVALRYGAKGGTWLSFSGSSFQEERGIAAELGIPDEDARLWRYPHTSRTLAVLSGGTGFRKSPFGGLGDVEASIGYDRGRTDIDAYTSRDYKEIDTFEDGKDRTATLRLLADQSLGPRGTLRGAFTWSDIHHDELIPDGKFEYQQKLMSIGMESVWQLLKFRGTIRSLSLSLGGAYDRAETPKAGGRPTQDPLSEFGGRLGLSAMVGENGRTVLHAGVSRRGRFPALRELYSGALNRFVPNPDLESEKLLTMEAGATTRLGSSEFQAILFHNYLKDAVVRITLDDGTRRFMRVNRDELKSTGLEFMGNYGIGPVNVAADVTIQTVDLTDTEADKTNRPEDLPELFGGLNISFLIFKGLLGKADVRYTGEQYAIDVITGEDAQLAAQAVIGLSLSRLWPMRMSWGAGAFTDIELRLALDNVGDVALYDAWGLPDPGRRVRLELRLR</sequence>
<reference evidence="15" key="1">
    <citation type="submission" date="2021-05" db="EMBL/GenBank/DDBJ databases">
        <title>Energy efficiency and biological interactions define the core microbiome of deep oligotrophic groundwater.</title>
        <authorList>
            <person name="Mehrshad M."/>
            <person name="Lopez-Fernandez M."/>
            <person name="Bell E."/>
            <person name="Bernier-Latmani R."/>
            <person name="Bertilsson S."/>
            <person name="Dopson M."/>
        </authorList>
    </citation>
    <scope>NUCLEOTIDE SEQUENCE</scope>
    <source>
        <strain evidence="15">Modern_marine.mb.64</strain>
    </source>
</reference>
<evidence type="ECO:0000256" key="5">
    <source>
        <dbReference type="ARBA" id="ARBA00022729"/>
    </source>
</evidence>
<dbReference type="PROSITE" id="PS52016">
    <property type="entry name" value="TONB_DEPENDENT_REC_3"/>
    <property type="match status" value="1"/>
</dbReference>
<evidence type="ECO:0000259" key="13">
    <source>
        <dbReference type="Pfam" id="PF00593"/>
    </source>
</evidence>
<name>A0A948W7X4_UNCEI</name>
<keyword evidence="7 10" id="KW-0472">Membrane</keyword>
<evidence type="ECO:0000256" key="2">
    <source>
        <dbReference type="ARBA" id="ARBA00022448"/>
    </source>
</evidence>
<dbReference type="InterPro" id="IPR039426">
    <property type="entry name" value="TonB-dep_rcpt-like"/>
</dbReference>
<dbReference type="InterPro" id="IPR037066">
    <property type="entry name" value="Plug_dom_sf"/>
</dbReference>
<keyword evidence="8 15" id="KW-0675">Receptor</keyword>
<dbReference type="AlphaFoldDB" id="A0A948W7X4"/>
<keyword evidence="5 12" id="KW-0732">Signal</keyword>
<evidence type="ECO:0000256" key="12">
    <source>
        <dbReference type="SAM" id="SignalP"/>
    </source>
</evidence>
<dbReference type="PANTHER" id="PTHR30069:SF29">
    <property type="entry name" value="HEMOGLOBIN AND HEMOGLOBIN-HAPTOGLOBIN-BINDING PROTEIN 1-RELATED"/>
    <property type="match status" value="1"/>
</dbReference>
<comment type="subcellular location">
    <subcellularLocation>
        <location evidence="1 10">Cell outer membrane</location>
        <topology evidence="1 10">Multi-pass membrane protein</topology>
    </subcellularLocation>
</comment>
<keyword evidence="3 10" id="KW-1134">Transmembrane beta strand</keyword>
<organism evidence="15 16">
    <name type="scientific">Eiseniibacteriota bacterium</name>
    <dbReference type="NCBI Taxonomy" id="2212470"/>
    <lineage>
        <taxon>Bacteria</taxon>
        <taxon>Candidatus Eiseniibacteriota</taxon>
    </lineage>
</organism>
<dbReference type="PROSITE" id="PS51257">
    <property type="entry name" value="PROKAR_LIPOPROTEIN"/>
    <property type="match status" value="1"/>
</dbReference>
<evidence type="ECO:0000313" key="16">
    <source>
        <dbReference type="Proteomes" id="UP000777784"/>
    </source>
</evidence>
<evidence type="ECO:0000256" key="10">
    <source>
        <dbReference type="PROSITE-ProRule" id="PRU01360"/>
    </source>
</evidence>
<gene>
    <name evidence="15" type="ORF">KJ970_19230</name>
</gene>
<dbReference type="GO" id="GO:0044718">
    <property type="term" value="P:siderophore transmembrane transport"/>
    <property type="evidence" value="ECO:0007669"/>
    <property type="project" value="TreeGrafter"/>
</dbReference>
<comment type="similarity">
    <text evidence="10 11">Belongs to the TonB-dependent receptor family.</text>
</comment>
<keyword evidence="2 10" id="KW-0813">Transport</keyword>
<evidence type="ECO:0000256" key="4">
    <source>
        <dbReference type="ARBA" id="ARBA00022692"/>
    </source>
</evidence>
<evidence type="ECO:0000256" key="1">
    <source>
        <dbReference type="ARBA" id="ARBA00004571"/>
    </source>
</evidence>
<feature type="domain" description="TonB-dependent receptor plug" evidence="14">
    <location>
        <begin position="65"/>
        <end position="151"/>
    </location>
</feature>
<keyword evidence="9 10" id="KW-0998">Cell outer membrane</keyword>
<dbReference type="Gene3D" id="2.170.130.10">
    <property type="entry name" value="TonB-dependent receptor, plug domain"/>
    <property type="match status" value="1"/>
</dbReference>
<evidence type="ECO:0000256" key="8">
    <source>
        <dbReference type="ARBA" id="ARBA00023170"/>
    </source>
</evidence>
<proteinExistence type="inferred from homology"/>
<protein>
    <submittedName>
        <fullName evidence="15">TonB-dependent receptor</fullName>
    </submittedName>
</protein>
<dbReference type="Proteomes" id="UP000777784">
    <property type="component" value="Unassembled WGS sequence"/>
</dbReference>
<dbReference type="GO" id="GO:0009279">
    <property type="term" value="C:cell outer membrane"/>
    <property type="evidence" value="ECO:0007669"/>
    <property type="project" value="UniProtKB-SubCell"/>
</dbReference>
<evidence type="ECO:0000256" key="11">
    <source>
        <dbReference type="RuleBase" id="RU003357"/>
    </source>
</evidence>
<evidence type="ECO:0000259" key="14">
    <source>
        <dbReference type="Pfam" id="PF07715"/>
    </source>
</evidence>
<feature type="domain" description="TonB-dependent receptor-like beta-barrel" evidence="13">
    <location>
        <begin position="306"/>
        <end position="657"/>
    </location>
</feature>
<dbReference type="Pfam" id="PF00593">
    <property type="entry name" value="TonB_dep_Rec_b-barrel"/>
    <property type="match status" value="1"/>
</dbReference>
<dbReference type="PANTHER" id="PTHR30069">
    <property type="entry name" value="TONB-DEPENDENT OUTER MEMBRANE RECEPTOR"/>
    <property type="match status" value="1"/>
</dbReference>
<dbReference type="InterPro" id="IPR012910">
    <property type="entry name" value="Plug_dom"/>
</dbReference>
<dbReference type="Pfam" id="PF07715">
    <property type="entry name" value="Plug"/>
    <property type="match status" value="1"/>
</dbReference>
<evidence type="ECO:0000256" key="9">
    <source>
        <dbReference type="ARBA" id="ARBA00023237"/>
    </source>
</evidence>
<dbReference type="Gene3D" id="2.40.170.20">
    <property type="entry name" value="TonB-dependent receptor, beta-barrel domain"/>
    <property type="match status" value="1"/>
</dbReference>
<dbReference type="SUPFAM" id="SSF56935">
    <property type="entry name" value="Porins"/>
    <property type="match status" value="1"/>
</dbReference>
<dbReference type="InterPro" id="IPR000531">
    <property type="entry name" value="Beta-barrel_TonB"/>
</dbReference>
<feature type="chain" id="PRO_5037256298" evidence="12">
    <location>
        <begin position="22"/>
        <end position="683"/>
    </location>
</feature>
<evidence type="ECO:0000313" key="15">
    <source>
        <dbReference type="EMBL" id="MBU2693054.1"/>
    </source>
</evidence>
<dbReference type="EMBL" id="JAHJDP010000109">
    <property type="protein sequence ID" value="MBU2693054.1"/>
    <property type="molecule type" value="Genomic_DNA"/>
</dbReference>
<evidence type="ECO:0000256" key="3">
    <source>
        <dbReference type="ARBA" id="ARBA00022452"/>
    </source>
</evidence>